<reference evidence="3 4" key="1">
    <citation type="submission" date="2019-02" db="EMBL/GenBank/DDBJ databases">
        <title>Deep-cultivation of Planctomycetes and their phenomic and genomic characterization uncovers novel biology.</title>
        <authorList>
            <person name="Wiegand S."/>
            <person name="Jogler M."/>
            <person name="Boedeker C."/>
            <person name="Pinto D."/>
            <person name="Vollmers J."/>
            <person name="Rivas-Marin E."/>
            <person name="Kohn T."/>
            <person name="Peeters S.H."/>
            <person name="Heuer A."/>
            <person name="Rast P."/>
            <person name="Oberbeckmann S."/>
            <person name="Bunk B."/>
            <person name="Jeske O."/>
            <person name="Meyerdierks A."/>
            <person name="Storesund J.E."/>
            <person name="Kallscheuer N."/>
            <person name="Luecker S."/>
            <person name="Lage O.M."/>
            <person name="Pohl T."/>
            <person name="Merkel B.J."/>
            <person name="Hornburger P."/>
            <person name="Mueller R.-W."/>
            <person name="Bruemmer F."/>
            <person name="Labrenz M."/>
            <person name="Spormann A.M."/>
            <person name="Op den Camp H."/>
            <person name="Overmann J."/>
            <person name="Amann R."/>
            <person name="Jetten M.S.M."/>
            <person name="Mascher T."/>
            <person name="Medema M.H."/>
            <person name="Devos D.P."/>
            <person name="Kaster A.-K."/>
            <person name="Ovreas L."/>
            <person name="Rohde M."/>
            <person name="Galperin M.Y."/>
            <person name="Jogler C."/>
        </authorList>
    </citation>
    <scope>NUCLEOTIDE SEQUENCE [LARGE SCALE GENOMIC DNA]</scope>
    <source>
        <strain evidence="3 4">Pla133</strain>
    </source>
</reference>
<dbReference type="InterPro" id="IPR000998">
    <property type="entry name" value="MAM_dom"/>
</dbReference>
<evidence type="ECO:0000256" key="1">
    <source>
        <dbReference type="SAM" id="MobiDB-lite"/>
    </source>
</evidence>
<dbReference type="RefSeq" id="WP_419191874.1">
    <property type="nucleotide sequence ID" value="NZ_CP036287.1"/>
</dbReference>
<dbReference type="EMBL" id="CP036287">
    <property type="protein sequence ID" value="QDU69612.1"/>
    <property type="molecule type" value="Genomic_DNA"/>
</dbReference>
<dbReference type="PROSITE" id="PS50060">
    <property type="entry name" value="MAM_2"/>
    <property type="match status" value="1"/>
</dbReference>
<proteinExistence type="predicted"/>
<evidence type="ECO:0000313" key="3">
    <source>
        <dbReference type="EMBL" id="QDU69612.1"/>
    </source>
</evidence>
<dbReference type="GO" id="GO:0008237">
    <property type="term" value="F:metallopeptidase activity"/>
    <property type="evidence" value="ECO:0007669"/>
    <property type="project" value="InterPro"/>
</dbReference>
<dbReference type="Gene3D" id="2.60.120.200">
    <property type="match status" value="1"/>
</dbReference>
<dbReference type="Proteomes" id="UP000316921">
    <property type="component" value="Chromosome"/>
</dbReference>
<name>A0A518BRL1_9BACT</name>
<accession>A0A518BRL1</accession>
<feature type="domain" description="MAM" evidence="2">
    <location>
        <begin position="526"/>
        <end position="705"/>
    </location>
</feature>
<dbReference type="InterPro" id="IPR024079">
    <property type="entry name" value="MetalloPept_cat_dom_sf"/>
</dbReference>
<dbReference type="Gene3D" id="3.40.390.10">
    <property type="entry name" value="Collagenase (Catalytic Domain)"/>
    <property type="match status" value="1"/>
</dbReference>
<feature type="region of interest" description="Disordered" evidence="1">
    <location>
        <begin position="175"/>
        <end position="203"/>
    </location>
</feature>
<dbReference type="SUPFAM" id="SSF55486">
    <property type="entry name" value="Metalloproteases ('zincins'), catalytic domain"/>
    <property type="match status" value="1"/>
</dbReference>
<organism evidence="3 4">
    <name type="scientific">Engelhardtia mirabilis</name>
    <dbReference type="NCBI Taxonomy" id="2528011"/>
    <lineage>
        <taxon>Bacteria</taxon>
        <taxon>Pseudomonadati</taxon>
        <taxon>Planctomycetota</taxon>
        <taxon>Planctomycetia</taxon>
        <taxon>Planctomycetia incertae sedis</taxon>
        <taxon>Engelhardtia</taxon>
    </lineage>
</organism>
<evidence type="ECO:0000259" key="2">
    <source>
        <dbReference type="PROSITE" id="PS50060"/>
    </source>
</evidence>
<dbReference type="GO" id="GO:0016020">
    <property type="term" value="C:membrane"/>
    <property type="evidence" value="ECO:0007669"/>
    <property type="project" value="InterPro"/>
</dbReference>
<sequence>MLSSVFLASISSAAQLAEWAVPLAPSPQPATAEIEAYRPVLDALGGLVGRDRVRLSGVPLADGGTVRVNLRSIRLDRLELGLRVDGQPAPDVLAGLDLSLWRGTVDGDPGSDVALSFSNHGVRGWVRAGGTLTHLLPVPAEGGDWSRSTTWILSEEELAEFGFESDFACHADDATQAAGRTPRNATEPARHGSPPLVPKDVSTSADSPCLLRTCSIALETDFEHNQLFGGSVPAQVAYTTSLLGAISDLYESELGVLLTFPYLQLYTTPADPWSTPETGFAVLDYLFEVKAAWEGAIPGGARLGHLLSGAFLDGGVAFIDVLCEESGAYPFGVTANHDGSTSFPVAVGPFNWDFTATSHEIGHSFGAHHTFAWQPIIDDCPSVCSSSGTLMSYCHLCPGGISNIQLAFHPLVREYLLDEIVHCLPLASGVVVEPPLAWDPSASTPIVARVGGTPVGPVELSWRFAPADPFQQLAMTDLGGGLWSADLPPAPCGTAPEFFVGYTDTGCGAASSPVFTPPVAHVEVVFEDDFETDKGWTGGLATDTASAGLWVRAAPVGSYAEAYEDHSKAGTLAWITEPHAGGEAFASDVDGGVTTLVSPLIDLSAGDAIVRYERWYHNIAAIAPGLDSFQVDITDDGGQSWVAVETVGPFGEQATGGWHPHQFLVSDFVAPTAQVQVRFVAKDSFDTTVEAGLDDFLVYRANCTVCQQDLGFQGPGDLSLNLCGDPLAPGGSADLVLAGADPGAPVWLVGSLVTNPIPIFGGTLVTVPNVLLIVGNADAAGNFELPGLTSTVAVPLTLYLQGLAVDLALPELIEISNALAAQYLP</sequence>
<dbReference type="KEGG" id="pbap:Pla133_47320"/>
<keyword evidence="4" id="KW-1185">Reference proteome</keyword>
<protein>
    <recommendedName>
        <fullName evidence="2">MAM domain-containing protein</fullName>
    </recommendedName>
</protein>
<dbReference type="AlphaFoldDB" id="A0A518BRL1"/>
<dbReference type="Pfam" id="PF13688">
    <property type="entry name" value="Reprolysin_5"/>
    <property type="match status" value="1"/>
</dbReference>
<gene>
    <name evidence="3" type="ORF">Pla133_47320</name>
</gene>
<evidence type="ECO:0000313" key="4">
    <source>
        <dbReference type="Proteomes" id="UP000316921"/>
    </source>
</evidence>